<evidence type="ECO:0000313" key="6">
    <source>
        <dbReference type="Proteomes" id="UP001149090"/>
    </source>
</evidence>
<reference evidence="5" key="1">
    <citation type="submission" date="2022-10" db="EMBL/GenBank/DDBJ databases">
        <title>Novel sulphate-reducing endosymbionts in the free-living metamonad Anaeramoeba.</title>
        <authorList>
            <person name="Jerlstrom-Hultqvist J."/>
            <person name="Cepicka I."/>
            <person name="Gallot-Lavallee L."/>
            <person name="Salas-Leiva D."/>
            <person name="Curtis B.A."/>
            <person name="Zahonova K."/>
            <person name="Pipaliya S."/>
            <person name="Dacks J."/>
            <person name="Roger A.J."/>
        </authorList>
    </citation>
    <scope>NUCLEOTIDE SEQUENCE</scope>
    <source>
        <strain evidence="5">BMAN</strain>
    </source>
</reference>
<dbReference type="SUPFAM" id="SSF49265">
    <property type="entry name" value="Fibronectin type III"/>
    <property type="match status" value="1"/>
</dbReference>
<dbReference type="PANTHER" id="PTHR46708">
    <property type="entry name" value="TENASCIN"/>
    <property type="match status" value="1"/>
</dbReference>
<evidence type="ECO:0000259" key="4">
    <source>
        <dbReference type="PROSITE" id="PS50853"/>
    </source>
</evidence>
<dbReference type="SUPFAM" id="SSF50998">
    <property type="entry name" value="Quinoprotein alcohol dehydrogenase-like"/>
    <property type="match status" value="1"/>
</dbReference>
<keyword evidence="6" id="KW-1185">Reference proteome</keyword>
<evidence type="ECO:0000256" key="2">
    <source>
        <dbReference type="SAM" id="Phobius"/>
    </source>
</evidence>
<dbReference type="OrthoDB" id="5985842at2759"/>
<dbReference type="PROSITE" id="PS50853">
    <property type="entry name" value="FN3"/>
    <property type="match status" value="1"/>
</dbReference>
<dbReference type="InterPro" id="IPR050991">
    <property type="entry name" value="ECM_Regulatory_Proteins"/>
</dbReference>
<keyword evidence="1" id="KW-0677">Repeat</keyword>
<gene>
    <name evidence="5" type="ORF">M0811_11925</name>
</gene>
<dbReference type="Proteomes" id="UP001149090">
    <property type="component" value="Unassembled WGS sequence"/>
</dbReference>
<accession>A0A9Q0LB67</accession>
<evidence type="ECO:0000256" key="1">
    <source>
        <dbReference type="ARBA" id="ARBA00022737"/>
    </source>
</evidence>
<feature type="chain" id="PRO_5040374931" evidence="3">
    <location>
        <begin position="22"/>
        <end position="1922"/>
    </location>
</feature>
<name>A0A9Q0LB67_ANAIG</name>
<dbReference type="EMBL" id="JAPDFW010000108">
    <property type="protein sequence ID" value="KAJ5069169.1"/>
    <property type="molecule type" value="Genomic_DNA"/>
</dbReference>
<dbReference type="CDD" id="cd00063">
    <property type="entry name" value="FN3"/>
    <property type="match status" value="1"/>
</dbReference>
<dbReference type="InterPro" id="IPR002591">
    <property type="entry name" value="Phosphodiest/P_Trfase"/>
</dbReference>
<dbReference type="InterPro" id="IPR003961">
    <property type="entry name" value="FN3_dom"/>
</dbReference>
<comment type="caution">
    <text evidence="5">The sequence shown here is derived from an EMBL/GenBank/DDBJ whole genome shotgun (WGS) entry which is preliminary data.</text>
</comment>
<dbReference type="InterPro" id="IPR036116">
    <property type="entry name" value="FN3_sf"/>
</dbReference>
<dbReference type="PANTHER" id="PTHR46708:SF2">
    <property type="entry name" value="FIBRONECTIN TYPE-III DOMAIN-CONTAINING PROTEIN"/>
    <property type="match status" value="1"/>
</dbReference>
<keyword evidence="2" id="KW-0472">Membrane</keyword>
<sequence length="1922" mass="217581">MNKIFLILFCLIAFHFSFVQVQDIPVEYFDFPIGFHSPFINLVDYEGGFAYITNFRYSSNPLIYKFNLSTFEIVDSIALSRISISNGVIDTIHGFAYFMGIDYSPWKIKVVKIDLKTFSVNGSFLLSTDRNIISAQIDQENQIGYFVSDYPIYAFKVDLGNMVEEAKINLWNNAVMGSLQDYSKFQHLLFDTYELLELDPETETNLNFGVIDYSTNLMYFGTDTNPMTIVKIDLDTYTKDSSMNVTGFFDVAGIGMDKANNLLYFVTQNPALVKMNLETLGVIDHLDLDTDSAYTASFNFTAQKVIIGLDYSELIEVDLVSFTQDNQIVEIDFANAEVILIDELNEIGYILFSSYYGLIGLVDLQTFQVVDHLFLDNCDDDIYIAQIDSKNGFAYFFFSDGFSIIKLNLQTWEQQKVDFFPDDSDDLYIYSSAFDVENQFLYAGFYNDSTETNFIFKISTNLEIVDNVQPVISDLDIWGVDYLTVDSSNGYLYGLLDVDDVGSGYFLQKYDPSSLGILGSTNLTDYDITTISFDHIHQYYYFGTGEPLMLDKEKSLPNAYTIPRDSQYPQICRVDVSSMELMNDCVEDNESYSLMASFIEPSYSYIFFFSIGLDEEWNPISTLVQVDTTTNQIGTINSLNISLYEFNSGYDPTTNYAYVFAEYSHPVPFYRFQLPETGPEVDLLNCSSLYSKFSCFWQQKENDTSLQFQIKYQDDWVVIENPSFIEGENVFYQEFESPTYPEIYGNVEYSIQIKACNLTTEKCGGASSSIDLTTRIDSLKNFDLIGLAESINASWNYPNVEIDEGIPQFAQYMVSYFKLSVPQIVFTHSIGDTSQTTTVLNLSFGFGYNVSMWACRTYSCQGYDKGEVVSAIAYTGFGKVSNLECDVSDSILINCSWDPPVGYSIPSYYNLTYLSDSYDDSGIYQSSSTNQLFTVKIPNQNYQIFVSACISSGECGNISSISITTQNVPAPSNIQLISKIEEIGIIFTELSRVQAYLISVNNGTDWEDFTTIYSNEIEMIGTKSGLSGNYEYQVSIRGCTDSSCETQYLGLASSSIPIKPKLGNVTSFNCVADVCGANCSWDKLELSEGLEAYSLSYNSESICISKSLTNYPIPNLIGDLTYEISIFASADPDCKTNDYSGINSTTSIKTLPLPAPSIIDSISKIEEIELIFSIEHQELTKSYLISTNNGLSWGYFTSIELNGSQVIGTKSELPGNYEYEVLIRGCTDPSCGMDYLGLVSSSILIKPKLGNITSFNCVPIIYGFECSWDQLGLSLGLKGYSLSYNSESVCLSTKETNYSISNLTAGINYEISIFASADPNCESNDYSGINSTTSIQTLAPTENASDSIDKKVVTIAVVVPIGTIIIIAGIAFLIHGHHTKIKKIKIQNKKELGFDSGFEWAKIQQQKKKKKKKEKEEIPNHLWRSLYTKRTGDALLEHITDLLDSSMIVIKKGIGKPRTINTTIHQATNQIANWIGLFPISDEDEEKESLNPIFTDSIIDSDINSDIDSKNLANVVRANLLITIPSFGKGYLKNHKELEFINKIMNENVILDFQTRDKKIFSQDAASVLTTFLTGKYPKDHGIMSGFWARNDPPLNANLQELLQQVYKNLSTIVSVSSLKEYAKISSIRQEIINNVETKSFISFYEHKDKKMKGFLDLELKNIISQLKDHLFADFIKDGGLVFHNYNDNQLVIKNDKLDINVVYDLNVEEQAQFVAELILLNQLLVFNPIRDAQEIKYPDFWTISFGSLLYFERRTPIFNNSTKLMDYSIQFLIDHFNKVYNSKTAIEILITGSEVPSYKNKKSIGKIIFDMFGAHLRTDLQKTQELLPVIYLKEDRLKFKQEGCHKIRDFLKKHHFGFEVHYSNDPNEKNQVHDIEENSFDISTFSFTVLFNNTFFYNNREFLWNKNDSTKIVTEPKEKEQ</sequence>
<keyword evidence="3" id="KW-0732">Signal</keyword>
<keyword evidence="2" id="KW-0812">Transmembrane</keyword>
<dbReference type="InterPro" id="IPR011047">
    <property type="entry name" value="Quinoprotein_ADH-like_sf"/>
</dbReference>
<evidence type="ECO:0000313" key="5">
    <source>
        <dbReference type="EMBL" id="KAJ5069169.1"/>
    </source>
</evidence>
<protein>
    <submittedName>
        <fullName evidence="5">Tenascin</fullName>
    </submittedName>
</protein>
<dbReference type="Pfam" id="PF01663">
    <property type="entry name" value="Phosphodiest"/>
    <property type="match status" value="1"/>
</dbReference>
<proteinExistence type="predicted"/>
<organism evidence="5 6">
    <name type="scientific">Anaeramoeba ignava</name>
    <name type="common">Anaerobic marine amoeba</name>
    <dbReference type="NCBI Taxonomy" id="1746090"/>
    <lineage>
        <taxon>Eukaryota</taxon>
        <taxon>Metamonada</taxon>
        <taxon>Anaeramoebidae</taxon>
        <taxon>Anaeramoeba</taxon>
    </lineage>
</organism>
<keyword evidence="2" id="KW-1133">Transmembrane helix</keyword>
<feature type="transmembrane region" description="Helical" evidence="2">
    <location>
        <begin position="1352"/>
        <end position="1374"/>
    </location>
</feature>
<feature type="domain" description="Fibronectin type-III" evidence="4">
    <location>
        <begin position="879"/>
        <end position="971"/>
    </location>
</feature>
<feature type="signal peptide" evidence="3">
    <location>
        <begin position="1"/>
        <end position="21"/>
    </location>
</feature>
<evidence type="ECO:0000256" key="3">
    <source>
        <dbReference type="SAM" id="SignalP"/>
    </source>
</evidence>